<evidence type="ECO:0000313" key="2">
    <source>
        <dbReference type="EMBL" id="KPL60531.1"/>
    </source>
</evidence>
<feature type="transmembrane region" description="Helical" evidence="1">
    <location>
        <begin position="130"/>
        <end position="147"/>
    </location>
</feature>
<keyword evidence="1" id="KW-1133">Transmembrane helix</keyword>
<dbReference type="Pfam" id="PF10027">
    <property type="entry name" value="DUF2269"/>
    <property type="match status" value="1"/>
</dbReference>
<comment type="caution">
    <text evidence="2">The sequence shown here is derived from an EMBL/GenBank/DDBJ whole genome shotgun (WGS) entry which is preliminary data.</text>
</comment>
<evidence type="ECO:0000256" key="1">
    <source>
        <dbReference type="SAM" id="Phobius"/>
    </source>
</evidence>
<reference evidence="2 3" key="1">
    <citation type="submission" date="2015-08" db="EMBL/GenBank/DDBJ databases">
        <title>Draft Genome Sequence of Bacillus vietnamensis UCD-SED5.</title>
        <authorList>
            <person name="Lee R.D."/>
            <person name="Jospin G."/>
            <person name="Lang J.M."/>
            <person name="Coil D.A."/>
            <person name="Eisen J.A."/>
        </authorList>
    </citation>
    <scope>NUCLEOTIDE SEQUENCE [LARGE SCALE GENOMIC DNA]</scope>
    <source>
        <strain evidence="2 3">UCD-SED5</strain>
    </source>
</reference>
<dbReference type="RefSeq" id="WP_060671444.1">
    <property type="nucleotide sequence ID" value="NZ_JBCNGU010000004.1"/>
</dbReference>
<organism evidence="2 3">
    <name type="scientific">Rossellomorea vietnamensis</name>
    <dbReference type="NCBI Taxonomy" id="218284"/>
    <lineage>
        <taxon>Bacteria</taxon>
        <taxon>Bacillati</taxon>
        <taxon>Bacillota</taxon>
        <taxon>Bacilli</taxon>
        <taxon>Bacillales</taxon>
        <taxon>Bacillaceae</taxon>
        <taxon>Rossellomorea</taxon>
    </lineage>
</organism>
<dbReference type="AlphaFoldDB" id="A0A0P6W344"/>
<name>A0A0P6W344_9BACI</name>
<feature type="transmembrane region" description="Helical" evidence="1">
    <location>
        <begin position="6"/>
        <end position="29"/>
    </location>
</feature>
<dbReference type="Proteomes" id="UP000050398">
    <property type="component" value="Unassembled WGS sequence"/>
</dbReference>
<dbReference type="EMBL" id="LIXZ01000003">
    <property type="protein sequence ID" value="KPL60531.1"/>
    <property type="molecule type" value="Genomic_DNA"/>
</dbReference>
<feature type="transmembrane region" description="Helical" evidence="1">
    <location>
        <begin position="50"/>
        <end position="70"/>
    </location>
</feature>
<dbReference type="InterPro" id="IPR018729">
    <property type="entry name" value="DUF2269_transmembrane"/>
</dbReference>
<gene>
    <name evidence="2" type="ORF">AM506_05240</name>
</gene>
<evidence type="ECO:0008006" key="4">
    <source>
        <dbReference type="Google" id="ProtNLM"/>
    </source>
</evidence>
<sequence>MSIYGLLVLVHIIAAVAGLGASFSMPVVMRTPETSHQAKFSLDLSEKIETFAKVGSIVLLITGLIMGIINPYLFKAGWYIASIVIYIGVQFIVAGIMPKKVKQMAEIIHNHEGEDVPESYGKINSELKPYNIIIHSAAIILIILMSIKPF</sequence>
<feature type="transmembrane region" description="Helical" evidence="1">
    <location>
        <begin position="76"/>
        <end position="97"/>
    </location>
</feature>
<keyword evidence="1" id="KW-0812">Transmembrane</keyword>
<dbReference type="PATRIC" id="fig|218284.4.peg.2161"/>
<evidence type="ECO:0000313" key="3">
    <source>
        <dbReference type="Proteomes" id="UP000050398"/>
    </source>
</evidence>
<protein>
    <recommendedName>
        <fullName evidence="4">DUF2269 family protein</fullName>
    </recommendedName>
</protein>
<proteinExistence type="predicted"/>
<dbReference type="eggNOG" id="ENOG5030VK4">
    <property type="taxonomic scope" value="Bacteria"/>
</dbReference>
<keyword evidence="1" id="KW-0472">Membrane</keyword>
<accession>A0A0P6W344</accession>
<dbReference type="OrthoDB" id="1493393at2"/>